<organism evidence="6 7">
    <name type="scientific">Nitrospina watsonii</name>
    <dbReference type="NCBI Taxonomy" id="1323948"/>
    <lineage>
        <taxon>Bacteria</taxon>
        <taxon>Pseudomonadati</taxon>
        <taxon>Nitrospinota/Tectimicrobiota group</taxon>
        <taxon>Nitrospinota</taxon>
        <taxon>Nitrospinia</taxon>
        <taxon>Nitrospinales</taxon>
        <taxon>Nitrospinaceae</taxon>
        <taxon>Nitrospina</taxon>
    </lineage>
</organism>
<comment type="cofactor">
    <cofactor evidence="1">
        <name>FMN</name>
        <dbReference type="ChEBI" id="CHEBI:58210"/>
    </cofactor>
</comment>
<dbReference type="Gene3D" id="2.30.110.10">
    <property type="entry name" value="Electron Transport, Fmn-binding Protein, Chain A"/>
    <property type="match status" value="1"/>
</dbReference>
<evidence type="ECO:0000256" key="3">
    <source>
        <dbReference type="ARBA" id="ARBA00022643"/>
    </source>
</evidence>
<dbReference type="PANTHER" id="PTHR33798:SF5">
    <property type="entry name" value="FLAVIN REDUCTASE LIKE DOMAIN-CONTAINING PROTEIN"/>
    <property type="match status" value="1"/>
</dbReference>
<protein>
    <submittedName>
        <fullName evidence="6">Flavin_Reduct domain-containing protein</fullName>
    </submittedName>
</protein>
<dbReference type="RefSeq" id="WP_282011989.1">
    <property type="nucleotide sequence ID" value="NZ_OX336137.1"/>
</dbReference>
<evidence type="ECO:0000256" key="1">
    <source>
        <dbReference type="ARBA" id="ARBA00001917"/>
    </source>
</evidence>
<dbReference type="PANTHER" id="PTHR33798">
    <property type="entry name" value="FLAVOPROTEIN OXYGENASE"/>
    <property type="match status" value="1"/>
</dbReference>
<dbReference type="Pfam" id="PF01613">
    <property type="entry name" value="Flavin_Reduct"/>
    <property type="match status" value="1"/>
</dbReference>
<evidence type="ECO:0000256" key="4">
    <source>
        <dbReference type="ARBA" id="ARBA00038054"/>
    </source>
</evidence>
<feature type="domain" description="Flavin reductase like" evidence="5">
    <location>
        <begin position="27"/>
        <end position="179"/>
    </location>
</feature>
<dbReference type="InterPro" id="IPR012349">
    <property type="entry name" value="Split_barrel_FMN-bd"/>
</dbReference>
<gene>
    <name evidence="6" type="ORF">NSPWAT_2283</name>
</gene>
<name>A0ABN8W2A9_9BACT</name>
<dbReference type="SMART" id="SM00903">
    <property type="entry name" value="Flavin_Reduct"/>
    <property type="match status" value="1"/>
</dbReference>
<evidence type="ECO:0000313" key="7">
    <source>
        <dbReference type="Proteomes" id="UP001157733"/>
    </source>
</evidence>
<dbReference type="InterPro" id="IPR002563">
    <property type="entry name" value="Flavin_Rdtase-like_dom"/>
</dbReference>
<evidence type="ECO:0000259" key="5">
    <source>
        <dbReference type="SMART" id="SM00903"/>
    </source>
</evidence>
<keyword evidence="7" id="KW-1185">Reference proteome</keyword>
<sequence length="214" mass="23663">MTPHHGYSLIRPEDHFWVEVYHLMNSIVQPRPIAWISSLSADGKRNLAPFSYFNICSMNPPMVSNSIFFNRDGSEKDTLKNIKATGEYVVGVVSFEASDKANISSAPFDSGIDEFEEAEVAVVERGPGKPPFIAESPVQLVCELNRTVPLGSGAGTGTLVLGDVREIHLSDSLKSVEWQKGIPPEMLNNVGRMGADFYTKTTDLFRMERPTVKK</sequence>
<dbReference type="Proteomes" id="UP001157733">
    <property type="component" value="Chromosome"/>
</dbReference>
<evidence type="ECO:0000313" key="6">
    <source>
        <dbReference type="EMBL" id="CAI2719139.1"/>
    </source>
</evidence>
<accession>A0ABN8W2A9</accession>
<reference evidence="6 7" key="1">
    <citation type="submission" date="2022-09" db="EMBL/GenBank/DDBJ databases">
        <authorList>
            <person name="Kop L."/>
        </authorList>
    </citation>
    <scope>NUCLEOTIDE SEQUENCE [LARGE SCALE GENOMIC DNA]</scope>
    <source>
        <strain evidence="6 7">347</strain>
    </source>
</reference>
<evidence type="ECO:0000256" key="2">
    <source>
        <dbReference type="ARBA" id="ARBA00022630"/>
    </source>
</evidence>
<dbReference type="SUPFAM" id="SSF50475">
    <property type="entry name" value="FMN-binding split barrel"/>
    <property type="match status" value="1"/>
</dbReference>
<keyword evidence="3" id="KW-0288">FMN</keyword>
<comment type="similarity">
    <text evidence="4">Belongs to the flavoredoxin family.</text>
</comment>
<dbReference type="EMBL" id="OX336137">
    <property type="protein sequence ID" value="CAI2719139.1"/>
    <property type="molecule type" value="Genomic_DNA"/>
</dbReference>
<proteinExistence type="inferred from homology"/>
<keyword evidence="2" id="KW-0285">Flavoprotein</keyword>